<evidence type="ECO:0000256" key="3">
    <source>
        <dbReference type="ARBA" id="ARBA00022801"/>
    </source>
</evidence>
<dbReference type="Gene3D" id="6.10.250.3150">
    <property type="match status" value="1"/>
</dbReference>
<evidence type="ECO:0000313" key="7">
    <source>
        <dbReference type="Proteomes" id="UP001058003"/>
    </source>
</evidence>
<dbReference type="OrthoDB" id="5177647at2"/>
<dbReference type="KEGG" id="daur:Daura_48335"/>
<name>A0A9Q9IK21_9ACTN</name>
<sequence>MGSIGKLWSAAAGFVVAALIVPGAGHADPVTDRQRQLATAWQELEGVIERFNAVRDDLRATDAQLERVNSRTGPLQARVDAAQRDTDEVAARLYRSGAVSSTAVLVSAPSPESFMDQLATLDHLRRRRTDALRRLKDDRAALAREHDELSGLKVRQRAQQLELGQRKATIETQIRRLGGDRAGRTARTPSGALHDGYVPVFTDDPAGRAVRYAFSQLGKVYRWGADGPDTFDCSGLTMAAWKAAGVVLPHNAARQKKTVTPIRREDLRPGDLVFYYKDVSHVGMYIGDGRVIEAPRAGERISMRLLDYAPIVGYGRPDYAAG</sequence>
<dbReference type="InterPro" id="IPR000064">
    <property type="entry name" value="NLP_P60_dom"/>
</dbReference>
<accession>A0A9Q9IK21</accession>
<dbReference type="PANTHER" id="PTHR47359">
    <property type="entry name" value="PEPTIDOGLYCAN DL-ENDOPEPTIDASE CWLO"/>
    <property type="match status" value="1"/>
</dbReference>
<dbReference type="GO" id="GO:0008234">
    <property type="term" value="F:cysteine-type peptidase activity"/>
    <property type="evidence" value="ECO:0007669"/>
    <property type="project" value="UniProtKB-KW"/>
</dbReference>
<dbReference type="SUPFAM" id="SSF54001">
    <property type="entry name" value="Cysteine proteinases"/>
    <property type="match status" value="1"/>
</dbReference>
<keyword evidence="4" id="KW-0788">Thiol protease</keyword>
<keyword evidence="3" id="KW-0378">Hydrolase</keyword>
<keyword evidence="7" id="KW-1185">Reference proteome</keyword>
<keyword evidence="2" id="KW-0645">Protease</keyword>
<dbReference type="EMBL" id="CP073767">
    <property type="protein sequence ID" value="UWZ54195.1"/>
    <property type="molecule type" value="Genomic_DNA"/>
</dbReference>
<proteinExistence type="inferred from homology"/>
<dbReference type="Proteomes" id="UP001058003">
    <property type="component" value="Chromosome"/>
</dbReference>
<dbReference type="RefSeq" id="WP_156090240.1">
    <property type="nucleotide sequence ID" value="NZ_CP073767.1"/>
</dbReference>
<feature type="domain" description="NlpC/P60" evidence="5">
    <location>
        <begin position="203"/>
        <end position="322"/>
    </location>
</feature>
<dbReference type="InterPro" id="IPR038765">
    <property type="entry name" value="Papain-like_cys_pep_sf"/>
</dbReference>
<dbReference type="Pfam" id="PF00877">
    <property type="entry name" value="NLPC_P60"/>
    <property type="match status" value="1"/>
</dbReference>
<evidence type="ECO:0000256" key="2">
    <source>
        <dbReference type="ARBA" id="ARBA00022670"/>
    </source>
</evidence>
<gene>
    <name evidence="6" type="ORF">Daura_48335</name>
</gene>
<organism evidence="6 7">
    <name type="scientific">Dactylosporangium aurantiacum</name>
    <dbReference type="NCBI Taxonomy" id="35754"/>
    <lineage>
        <taxon>Bacteria</taxon>
        <taxon>Bacillati</taxon>
        <taxon>Actinomycetota</taxon>
        <taxon>Actinomycetes</taxon>
        <taxon>Micromonosporales</taxon>
        <taxon>Micromonosporaceae</taxon>
        <taxon>Dactylosporangium</taxon>
    </lineage>
</organism>
<evidence type="ECO:0000256" key="1">
    <source>
        <dbReference type="ARBA" id="ARBA00007074"/>
    </source>
</evidence>
<dbReference type="PROSITE" id="PS51935">
    <property type="entry name" value="NLPC_P60"/>
    <property type="match status" value="1"/>
</dbReference>
<protein>
    <submittedName>
        <fullName evidence="6">C40 family peptidase</fullName>
    </submittedName>
</protein>
<dbReference type="AlphaFoldDB" id="A0A9Q9IK21"/>
<evidence type="ECO:0000256" key="4">
    <source>
        <dbReference type="ARBA" id="ARBA00022807"/>
    </source>
</evidence>
<dbReference type="PANTHER" id="PTHR47359:SF3">
    <property type="entry name" value="NLP_P60 DOMAIN-CONTAINING PROTEIN-RELATED"/>
    <property type="match status" value="1"/>
</dbReference>
<dbReference type="Gene3D" id="3.90.1720.10">
    <property type="entry name" value="endopeptidase domain like (from Nostoc punctiforme)"/>
    <property type="match status" value="1"/>
</dbReference>
<comment type="similarity">
    <text evidence="1">Belongs to the peptidase C40 family.</text>
</comment>
<evidence type="ECO:0000259" key="5">
    <source>
        <dbReference type="PROSITE" id="PS51935"/>
    </source>
</evidence>
<reference evidence="6" key="1">
    <citation type="submission" date="2021-04" db="EMBL/GenBank/DDBJ databases">
        <title>Dactylosporangium aurantiacum NRRL B-8018 full assembly.</title>
        <authorList>
            <person name="Hartkoorn R.C."/>
            <person name="Beaudoing E."/>
            <person name="Hot D."/>
        </authorList>
    </citation>
    <scope>NUCLEOTIDE SEQUENCE</scope>
    <source>
        <strain evidence="6">NRRL B-8018</strain>
    </source>
</reference>
<dbReference type="InterPro" id="IPR051794">
    <property type="entry name" value="PG_Endopeptidase_C40"/>
</dbReference>
<evidence type="ECO:0000313" key="6">
    <source>
        <dbReference type="EMBL" id="UWZ54195.1"/>
    </source>
</evidence>
<dbReference type="GO" id="GO:0006508">
    <property type="term" value="P:proteolysis"/>
    <property type="evidence" value="ECO:0007669"/>
    <property type="project" value="UniProtKB-KW"/>
</dbReference>